<protein>
    <submittedName>
        <fullName evidence="2">Questin oxidase family protein</fullName>
    </submittedName>
</protein>
<evidence type="ECO:0000256" key="1">
    <source>
        <dbReference type="ARBA" id="ARBA00023002"/>
    </source>
</evidence>
<keyword evidence="3" id="KW-1185">Reference proteome</keyword>
<dbReference type="Pfam" id="PF14027">
    <property type="entry name" value="Questin_oxidase"/>
    <property type="match status" value="1"/>
</dbReference>
<dbReference type="RefSeq" id="WP_378996436.1">
    <property type="nucleotide sequence ID" value="NZ_JBHSMT010000012.1"/>
</dbReference>
<evidence type="ECO:0000313" key="2">
    <source>
        <dbReference type="EMBL" id="MFC5473706.1"/>
    </source>
</evidence>
<dbReference type="Proteomes" id="UP001596045">
    <property type="component" value="Unassembled WGS sequence"/>
</dbReference>
<dbReference type="PANTHER" id="PTHR35870">
    <property type="entry name" value="PROTEIN, PUTATIVE (AFU_ORTHOLOGUE AFUA_5G03330)-RELATED"/>
    <property type="match status" value="1"/>
</dbReference>
<accession>A0ABW0M9S9</accession>
<name>A0ABW0M9S9_9BURK</name>
<sequence length="342" mass="36859">MNKSPYDEALRQLLDSNAQLDVEGKGTTNHCPMALCALAGMGAGPERLQAFFDMWVRRFGLPAPEITMRVDAQNWTEMTGNAAAFGALRAYFAHWIVRSGANAVVAQVLGRVPFAPASGAFHALIRLGYGLEAEHSGEIAAGLAALVSRNLPINMQSVERRRAASVHEGWAALSNALNGAVFSDDLISSRLRAVASEPLFGAHLLAPPEHAGLLDEMAHAALALYWKTNSFTVMHMVTGLFATRQVFAHIPGTLAQRLLPDVWAALCAAYVSIGAPPVAADELALPVDPVAAGEQVAWPELLQLAIASDDDHVIKMTFTCWREYQRQPSSLYLLAAKRVIKS</sequence>
<proteinExistence type="predicted"/>
<reference evidence="3" key="1">
    <citation type="journal article" date="2019" name="Int. J. Syst. Evol. Microbiol.">
        <title>The Global Catalogue of Microorganisms (GCM) 10K type strain sequencing project: providing services to taxonomists for standard genome sequencing and annotation.</title>
        <authorList>
            <consortium name="The Broad Institute Genomics Platform"/>
            <consortium name="The Broad Institute Genome Sequencing Center for Infectious Disease"/>
            <person name="Wu L."/>
            <person name="Ma J."/>
        </authorList>
    </citation>
    <scope>NUCLEOTIDE SEQUENCE [LARGE SCALE GENOMIC DNA]</scope>
    <source>
        <strain evidence="3">JCM 17066</strain>
    </source>
</reference>
<dbReference type="EMBL" id="JBHSMT010000012">
    <property type="protein sequence ID" value="MFC5473706.1"/>
    <property type="molecule type" value="Genomic_DNA"/>
</dbReference>
<evidence type="ECO:0000313" key="3">
    <source>
        <dbReference type="Proteomes" id="UP001596045"/>
    </source>
</evidence>
<dbReference type="PANTHER" id="PTHR35870:SF1">
    <property type="entry name" value="PROTEIN, PUTATIVE (AFU_ORTHOLOGUE AFUA_5G03330)-RELATED"/>
    <property type="match status" value="1"/>
</dbReference>
<dbReference type="InterPro" id="IPR025337">
    <property type="entry name" value="Questin_oxidase-like"/>
</dbReference>
<gene>
    <name evidence="2" type="ORF">ACFPM8_07005</name>
</gene>
<keyword evidence="1" id="KW-0560">Oxidoreductase</keyword>
<comment type="caution">
    <text evidence="2">The sequence shown here is derived from an EMBL/GenBank/DDBJ whole genome shotgun (WGS) entry which is preliminary data.</text>
</comment>
<organism evidence="2 3">
    <name type="scientific">Paraherbaspirillum soli</name>
    <dbReference type="NCBI Taxonomy" id="631222"/>
    <lineage>
        <taxon>Bacteria</taxon>
        <taxon>Pseudomonadati</taxon>
        <taxon>Pseudomonadota</taxon>
        <taxon>Betaproteobacteria</taxon>
        <taxon>Burkholderiales</taxon>
        <taxon>Oxalobacteraceae</taxon>
        <taxon>Paraherbaspirillum</taxon>
    </lineage>
</organism>